<dbReference type="EMBL" id="JMIW01000004">
    <property type="protein sequence ID" value="KEO89752.1"/>
    <property type="molecule type" value="Genomic_DNA"/>
</dbReference>
<keyword evidence="7" id="KW-1185">Reference proteome</keyword>
<gene>
    <name evidence="6" type="ORF">EH31_11385</name>
</gene>
<dbReference type="RefSeq" id="WP_051699178.1">
    <property type="nucleotide sequence ID" value="NZ_JMIW01000004.1"/>
</dbReference>
<dbReference type="GO" id="GO:0016740">
    <property type="term" value="F:transferase activity"/>
    <property type="evidence" value="ECO:0007669"/>
    <property type="project" value="UniProtKB-ARBA"/>
</dbReference>
<keyword evidence="4 5" id="KW-0472">Membrane</keyword>
<accession>A0A074MVW9</accession>
<protein>
    <recommendedName>
        <fullName evidence="8">Isoprenylcysteine carboxyl methyltransferase</fullName>
    </recommendedName>
</protein>
<evidence type="ECO:0000256" key="1">
    <source>
        <dbReference type="ARBA" id="ARBA00004127"/>
    </source>
</evidence>
<evidence type="ECO:0000313" key="6">
    <source>
        <dbReference type="EMBL" id="KEO89752.1"/>
    </source>
</evidence>
<keyword evidence="3 5" id="KW-1133">Transmembrane helix</keyword>
<sequence length="163" mass="18117">MPQTQISERSKKQKKLYFPPLMQFAFYGLAGYILATNLPALAYGSVPLFWLSVPVIAVGAQVLFLAVRSFGKANTTVNPITPEQAEQLVTTGLYRFTRNPMYLGMLLVLVGGALALQNLAAFSGPILYALSITLLQIIPEERVLEQNFGSAFTAYRKQTRRWL</sequence>
<evidence type="ECO:0000256" key="4">
    <source>
        <dbReference type="ARBA" id="ARBA00023136"/>
    </source>
</evidence>
<dbReference type="PANTHER" id="PTHR12714:SF24">
    <property type="entry name" value="SLR1182 PROTEIN"/>
    <property type="match status" value="1"/>
</dbReference>
<dbReference type="Pfam" id="PF04191">
    <property type="entry name" value="PEMT"/>
    <property type="match status" value="1"/>
</dbReference>
<dbReference type="OrthoDB" id="9789029at2"/>
<evidence type="ECO:0000256" key="3">
    <source>
        <dbReference type="ARBA" id="ARBA00022989"/>
    </source>
</evidence>
<dbReference type="eggNOG" id="COG2020">
    <property type="taxonomic scope" value="Bacteria"/>
</dbReference>
<dbReference type="Gene3D" id="1.20.120.1630">
    <property type="match status" value="1"/>
</dbReference>
<feature type="transmembrane region" description="Helical" evidence="5">
    <location>
        <begin position="102"/>
        <end position="130"/>
    </location>
</feature>
<comment type="caution">
    <text evidence="6">The sequence shown here is derived from an EMBL/GenBank/DDBJ whole genome shotgun (WGS) entry which is preliminary data.</text>
</comment>
<evidence type="ECO:0000256" key="5">
    <source>
        <dbReference type="SAM" id="Phobius"/>
    </source>
</evidence>
<keyword evidence="2 5" id="KW-0812">Transmembrane</keyword>
<proteinExistence type="predicted"/>
<feature type="transmembrane region" description="Helical" evidence="5">
    <location>
        <begin position="48"/>
        <end position="67"/>
    </location>
</feature>
<comment type="subcellular location">
    <subcellularLocation>
        <location evidence="1">Endomembrane system</location>
        <topology evidence="1">Multi-pass membrane protein</topology>
    </subcellularLocation>
</comment>
<dbReference type="InterPro" id="IPR007318">
    <property type="entry name" value="Phopholipid_MeTrfase"/>
</dbReference>
<dbReference type="AlphaFoldDB" id="A0A074MVW9"/>
<dbReference type="PANTHER" id="PTHR12714">
    <property type="entry name" value="PROTEIN-S ISOPRENYLCYSTEINE O-METHYLTRANSFERASE"/>
    <property type="match status" value="1"/>
</dbReference>
<evidence type="ECO:0000256" key="2">
    <source>
        <dbReference type="ARBA" id="ARBA00022692"/>
    </source>
</evidence>
<evidence type="ECO:0008006" key="8">
    <source>
        <dbReference type="Google" id="ProtNLM"/>
    </source>
</evidence>
<evidence type="ECO:0000313" key="7">
    <source>
        <dbReference type="Proteomes" id="UP000027647"/>
    </source>
</evidence>
<reference evidence="6 7" key="1">
    <citation type="submission" date="2014-04" db="EMBL/GenBank/DDBJ databases">
        <title>A comprehensive comparison of genomes of Erythrobacter spp. strains.</title>
        <authorList>
            <person name="Zheng Q."/>
        </authorList>
    </citation>
    <scope>NUCLEOTIDE SEQUENCE [LARGE SCALE GENOMIC DNA]</scope>
    <source>
        <strain evidence="6 7">DSM 6997</strain>
    </source>
</reference>
<name>A0A074MVW9_ERYLO</name>
<dbReference type="GO" id="GO:0012505">
    <property type="term" value="C:endomembrane system"/>
    <property type="evidence" value="ECO:0007669"/>
    <property type="project" value="UniProtKB-SubCell"/>
</dbReference>
<dbReference type="STRING" id="1044.EH31_11385"/>
<organism evidence="6 7">
    <name type="scientific">Erythrobacter longus</name>
    <dbReference type="NCBI Taxonomy" id="1044"/>
    <lineage>
        <taxon>Bacteria</taxon>
        <taxon>Pseudomonadati</taxon>
        <taxon>Pseudomonadota</taxon>
        <taxon>Alphaproteobacteria</taxon>
        <taxon>Sphingomonadales</taxon>
        <taxon>Erythrobacteraceae</taxon>
        <taxon>Erythrobacter/Porphyrobacter group</taxon>
        <taxon>Erythrobacter</taxon>
    </lineage>
</organism>
<feature type="transmembrane region" description="Helical" evidence="5">
    <location>
        <begin position="21"/>
        <end position="42"/>
    </location>
</feature>
<dbReference type="Proteomes" id="UP000027647">
    <property type="component" value="Unassembled WGS sequence"/>
</dbReference>